<dbReference type="Proteomes" id="UP000501690">
    <property type="component" value="Linkage Group LG7"/>
</dbReference>
<evidence type="ECO:0000313" key="2">
    <source>
        <dbReference type="Proteomes" id="UP000501690"/>
    </source>
</evidence>
<dbReference type="EMBL" id="CP039351">
    <property type="protein sequence ID" value="QCE00509.1"/>
    <property type="molecule type" value="Genomic_DNA"/>
</dbReference>
<gene>
    <name evidence="1" type="ORF">DEO72_LG7g1799</name>
</gene>
<name>A0A4D6MJX8_VIGUN</name>
<evidence type="ECO:0000313" key="1">
    <source>
        <dbReference type="EMBL" id="QCE00509.1"/>
    </source>
</evidence>
<accession>A0A4D6MJX8</accession>
<keyword evidence="2" id="KW-1185">Reference proteome</keyword>
<sequence length="84" mass="8667">MFQGLKNQYCANIGVASSGDVCKVKGFKGAWCLAARGVRQAVWKRVSPGSSEAAPGDNVELETYPLSCGSGSGLNTLHSLSCGS</sequence>
<proteinExistence type="predicted"/>
<organism evidence="1 2">
    <name type="scientific">Vigna unguiculata</name>
    <name type="common">Cowpea</name>
    <dbReference type="NCBI Taxonomy" id="3917"/>
    <lineage>
        <taxon>Eukaryota</taxon>
        <taxon>Viridiplantae</taxon>
        <taxon>Streptophyta</taxon>
        <taxon>Embryophyta</taxon>
        <taxon>Tracheophyta</taxon>
        <taxon>Spermatophyta</taxon>
        <taxon>Magnoliopsida</taxon>
        <taxon>eudicotyledons</taxon>
        <taxon>Gunneridae</taxon>
        <taxon>Pentapetalae</taxon>
        <taxon>rosids</taxon>
        <taxon>fabids</taxon>
        <taxon>Fabales</taxon>
        <taxon>Fabaceae</taxon>
        <taxon>Papilionoideae</taxon>
        <taxon>50 kb inversion clade</taxon>
        <taxon>NPAAA clade</taxon>
        <taxon>indigoferoid/millettioid clade</taxon>
        <taxon>Phaseoleae</taxon>
        <taxon>Vigna</taxon>
    </lineage>
</organism>
<protein>
    <submittedName>
        <fullName evidence="1">Uncharacterized protein</fullName>
    </submittedName>
</protein>
<reference evidence="1 2" key="1">
    <citation type="submission" date="2019-04" db="EMBL/GenBank/DDBJ databases">
        <title>An improved genome assembly and genetic linkage map for asparagus bean, Vigna unguiculata ssp. sesquipedialis.</title>
        <authorList>
            <person name="Xia Q."/>
            <person name="Zhang R."/>
            <person name="Dong Y."/>
        </authorList>
    </citation>
    <scope>NUCLEOTIDE SEQUENCE [LARGE SCALE GENOMIC DNA]</scope>
    <source>
        <tissue evidence="1">Leaf</tissue>
    </source>
</reference>
<dbReference type="AlphaFoldDB" id="A0A4D6MJX8"/>